<dbReference type="AlphaFoldDB" id="A0A6A6IXF6"/>
<dbReference type="GeneID" id="54574203"/>
<gene>
    <name evidence="1" type="ORF">BU26DRAFT_230933</name>
</gene>
<sequence length="82" mass="9211">MRTRPLMSMTARPSIHSKAKSSFLLLASSKFSCLQQQHAHATALAILAHSVDDVVPRVSFSNHTFCEPFTSSEGEERRSFRF</sequence>
<organism evidence="1 2">
    <name type="scientific">Trematosphaeria pertusa</name>
    <dbReference type="NCBI Taxonomy" id="390896"/>
    <lineage>
        <taxon>Eukaryota</taxon>
        <taxon>Fungi</taxon>
        <taxon>Dikarya</taxon>
        <taxon>Ascomycota</taxon>
        <taxon>Pezizomycotina</taxon>
        <taxon>Dothideomycetes</taxon>
        <taxon>Pleosporomycetidae</taxon>
        <taxon>Pleosporales</taxon>
        <taxon>Massarineae</taxon>
        <taxon>Trematosphaeriaceae</taxon>
        <taxon>Trematosphaeria</taxon>
    </lineage>
</organism>
<accession>A0A6A6IXF6</accession>
<protein>
    <submittedName>
        <fullName evidence="1">Uncharacterized protein</fullName>
    </submittedName>
</protein>
<dbReference type="RefSeq" id="XP_033688877.1">
    <property type="nucleotide sequence ID" value="XM_033820873.1"/>
</dbReference>
<reference evidence="1" key="1">
    <citation type="journal article" date="2020" name="Stud. Mycol.">
        <title>101 Dothideomycetes genomes: a test case for predicting lifestyles and emergence of pathogens.</title>
        <authorList>
            <person name="Haridas S."/>
            <person name="Albert R."/>
            <person name="Binder M."/>
            <person name="Bloem J."/>
            <person name="Labutti K."/>
            <person name="Salamov A."/>
            <person name="Andreopoulos B."/>
            <person name="Baker S."/>
            <person name="Barry K."/>
            <person name="Bills G."/>
            <person name="Bluhm B."/>
            <person name="Cannon C."/>
            <person name="Castanera R."/>
            <person name="Culley D."/>
            <person name="Daum C."/>
            <person name="Ezra D."/>
            <person name="Gonzalez J."/>
            <person name="Henrissat B."/>
            <person name="Kuo A."/>
            <person name="Liang C."/>
            <person name="Lipzen A."/>
            <person name="Lutzoni F."/>
            <person name="Magnuson J."/>
            <person name="Mondo S."/>
            <person name="Nolan M."/>
            <person name="Ohm R."/>
            <person name="Pangilinan J."/>
            <person name="Park H.-J."/>
            <person name="Ramirez L."/>
            <person name="Alfaro M."/>
            <person name="Sun H."/>
            <person name="Tritt A."/>
            <person name="Yoshinaga Y."/>
            <person name="Zwiers L.-H."/>
            <person name="Turgeon B."/>
            <person name="Goodwin S."/>
            <person name="Spatafora J."/>
            <person name="Crous P."/>
            <person name="Grigoriev I."/>
        </authorList>
    </citation>
    <scope>NUCLEOTIDE SEQUENCE</scope>
    <source>
        <strain evidence="1">CBS 122368</strain>
    </source>
</reference>
<dbReference type="Proteomes" id="UP000800094">
    <property type="component" value="Unassembled WGS sequence"/>
</dbReference>
<proteinExistence type="predicted"/>
<name>A0A6A6IXF6_9PLEO</name>
<keyword evidence="2" id="KW-1185">Reference proteome</keyword>
<dbReference type="EMBL" id="ML987191">
    <property type="protein sequence ID" value="KAF2253873.1"/>
    <property type="molecule type" value="Genomic_DNA"/>
</dbReference>
<evidence type="ECO:0000313" key="1">
    <source>
        <dbReference type="EMBL" id="KAF2253873.1"/>
    </source>
</evidence>
<evidence type="ECO:0000313" key="2">
    <source>
        <dbReference type="Proteomes" id="UP000800094"/>
    </source>
</evidence>